<dbReference type="PROSITE" id="PS50181">
    <property type="entry name" value="FBOX"/>
    <property type="match status" value="1"/>
</dbReference>
<organism evidence="2 3">
    <name type="scientific">Mesorhabditis belari</name>
    <dbReference type="NCBI Taxonomy" id="2138241"/>
    <lineage>
        <taxon>Eukaryota</taxon>
        <taxon>Metazoa</taxon>
        <taxon>Ecdysozoa</taxon>
        <taxon>Nematoda</taxon>
        <taxon>Chromadorea</taxon>
        <taxon>Rhabditida</taxon>
        <taxon>Rhabditina</taxon>
        <taxon>Rhabditomorpha</taxon>
        <taxon>Rhabditoidea</taxon>
        <taxon>Rhabditidae</taxon>
        <taxon>Mesorhabditinae</taxon>
        <taxon>Mesorhabditis</taxon>
    </lineage>
</organism>
<name>A0AAF3J7F8_9BILA</name>
<sequence>MLQNLPWNVQQEILKCLSPWDLLNLANSHFIYKNIVSNFHKQFRILKKEKDLVTAKIQVEIERNGRIEYYERLYTHDIHKAKIHLIGDFVNENLCFCRDDENLVKRLDHDFSILQSNASIEQIDETSLRELEETRFFVKHLYNPLFRTQDELIKVLNATFATELSLLKGEIFWWENEVAECFFAQSKIQSLNYLNLHCRPDWLTLLEKCQADKLYLRIFMDNFMDQLKDKLMKIKIFIEGKVLKWSQFEASIDTIHVHLIFEGVRERGVRNALQRELMKIAMSVLEKYDSAMIDRELGERVHLIRRRDGQGLIILLDDLSISLITCDYEFRRKRRANHGKVVSEQLESISQLMQRIYRYEIENYNCSYFESVQDREIRIFSMIECEKKLGEECLKFQKMIQGVPQRELAIDSIWYNEKFVFLPYVIGPFMHDPIEKEWPNHPLWDSHLRAAADFAQSFAETRNMNDLMEFIPY</sequence>
<proteinExistence type="predicted"/>
<protein>
    <recommendedName>
        <fullName evidence="1">F-box domain-containing protein</fullName>
    </recommendedName>
</protein>
<dbReference type="Proteomes" id="UP000887575">
    <property type="component" value="Unassembled WGS sequence"/>
</dbReference>
<evidence type="ECO:0000259" key="1">
    <source>
        <dbReference type="PROSITE" id="PS50181"/>
    </source>
</evidence>
<evidence type="ECO:0000313" key="2">
    <source>
        <dbReference type="Proteomes" id="UP000887575"/>
    </source>
</evidence>
<reference evidence="3" key="1">
    <citation type="submission" date="2024-02" db="UniProtKB">
        <authorList>
            <consortium name="WormBaseParasite"/>
        </authorList>
    </citation>
    <scope>IDENTIFICATION</scope>
</reference>
<accession>A0AAF3J7F8</accession>
<dbReference type="AlphaFoldDB" id="A0AAF3J7F8"/>
<dbReference type="WBParaSite" id="MBELARI_LOCUS20936">
    <property type="protein sequence ID" value="MBELARI_LOCUS20936"/>
    <property type="gene ID" value="MBELARI_LOCUS20936"/>
</dbReference>
<dbReference type="InterPro" id="IPR001810">
    <property type="entry name" value="F-box_dom"/>
</dbReference>
<evidence type="ECO:0000313" key="3">
    <source>
        <dbReference type="WBParaSite" id="MBELARI_LOCUS20936"/>
    </source>
</evidence>
<keyword evidence="2" id="KW-1185">Reference proteome</keyword>
<feature type="domain" description="F-box" evidence="1">
    <location>
        <begin position="1"/>
        <end position="46"/>
    </location>
</feature>